<feature type="transmembrane region" description="Helical" evidence="1">
    <location>
        <begin position="260"/>
        <end position="279"/>
    </location>
</feature>
<reference evidence="3 4" key="1">
    <citation type="submission" date="2020-03" db="EMBL/GenBank/DDBJ databases">
        <title>Genomic Encyclopedia of Type Strains, Phase III (KMG-III): the genomes of soil and plant-associated and newly described type strains.</title>
        <authorList>
            <person name="Whitman W."/>
        </authorList>
    </citation>
    <scope>NUCLEOTIDE SEQUENCE [LARGE SCALE GENOMIC DNA]</scope>
    <source>
        <strain evidence="3 4">CECT 8804</strain>
    </source>
</reference>
<protein>
    <submittedName>
        <fullName evidence="3">Peptidoglycan/LPS O-acetylase OafA/YrhL</fullName>
    </submittedName>
</protein>
<evidence type="ECO:0000256" key="1">
    <source>
        <dbReference type="SAM" id="Phobius"/>
    </source>
</evidence>
<dbReference type="RefSeq" id="WP_167073186.1">
    <property type="nucleotide sequence ID" value="NZ_JAAOZC010000004.1"/>
</dbReference>
<dbReference type="InterPro" id="IPR002656">
    <property type="entry name" value="Acyl_transf_3_dom"/>
</dbReference>
<dbReference type="EMBL" id="JAAOZC010000004">
    <property type="protein sequence ID" value="NIJ08351.1"/>
    <property type="molecule type" value="Genomic_DNA"/>
</dbReference>
<gene>
    <name evidence="3" type="ORF">FHS31_001968</name>
</gene>
<sequence>MHKGQERILYLDGLRGLAILLVLAWHYLGPVYAMHLPYGGRFAYWPVVRQGWAGVNLFFLISGYVIFMTLERCTGFVDFMLRRWIRLFPAMLIGSVLIYCAAQPMARWMPGGQAHALDLMPGLTLVNPFYFIRYFGLNVRSLDGAFWSLYVEAAFYVVIGLLYFRIGWQRSLAALIGLWIAVVMMPPLAHDYALVPYLKPPYRFLKNLGCGYFGWFASGALFFKARKDRDRGLFALALAMGLIASLTTDIPDNIEKTTRISLGLSVLFFAWVQQSALAQRLLEARWLLFVGFVSYPLYLVHSAIGVGLIAVLARETVMPVLLPPLLVTAAMMALAWLLARWAEPAVARALKPVTEGLRRLFRVKPAHRDGPPRGLLA</sequence>
<feature type="transmembrane region" description="Helical" evidence="1">
    <location>
        <begin position="48"/>
        <end position="67"/>
    </location>
</feature>
<proteinExistence type="predicted"/>
<feature type="transmembrane region" description="Helical" evidence="1">
    <location>
        <begin position="171"/>
        <end position="189"/>
    </location>
</feature>
<feature type="transmembrane region" description="Helical" evidence="1">
    <location>
        <begin position="232"/>
        <end position="248"/>
    </location>
</feature>
<dbReference type="Pfam" id="PF01757">
    <property type="entry name" value="Acyl_transf_3"/>
    <property type="match status" value="1"/>
</dbReference>
<feature type="transmembrane region" description="Helical" evidence="1">
    <location>
        <begin position="9"/>
        <end position="28"/>
    </location>
</feature>
<evidence type="ECO:0000259" key="2">
    <source>
        <dbReference type="Pfam" id="PF01757"/>
    </source>
</evidence>
<comment type="caution">
    <text evidence="3">The sequence shown here is derived from an EMBL/GenBank/DDBJ whole genome shotgun (WGS) entry which is preliminary data.</text>
</comment>
<dbReference type="PANTHER" id="PTHR23028">
    <property type="entry name" value="ACETYLTRANSFERASE"/>
    <property type="match status" value="1"/>
</dbReference>
<feature type="domain" description="Acyltransferase 3" evidence="2">
    <location>
        <begin position="9"/>
        <end position="340"/>
    </location>
</feature>
<keyword evidence="1" id="KW-0812">Transmembrane</keyword>
<dbReference type="PANTHER" id="PTHR23028:SF131">
    <property type="entry name" value="BLR2367 PROTEIN"/>
    <property type="match status" value="1"/>
</dbReference>
<accession>A0ABX0TXI5</accession>
<keyword evidence="4" id="KW-1185">Reference proteome</keyword>
<feature type="transmembrane region" description="Helical" evidence="1">
    <location>
        <begin position="145"/>
        <end position="164"/>
    </location>
</feature>
<feature type="transmembrane region" description="Helical" evidence="1">
    <location>
        <begin position="204"/>
        <end position="223"/>
    </location>
</feature>
<dbReference type="Proteomes" id="UP000727456">
    <property type="component" value="Unassembled WGS sequence"/>
</dbReference>
<dbReference type="InterPro" id="IPR050879">
    <property type="entry name" value="Acyltransferase_3"/>
</dbReference>
<evidence type="ECO:0000313" key="3">
    <source>
        <dbReference type="EMBL" id="NIJ08351.1"/>
    </source>
</evidence>
<feature type="transmembrane region" description="Helical" evidence="1">
    <location>
        <begin position="286"/>
        <end position="311"/>
    </location>
</feature>
<keyword evidence="1" id="KW-0472">Membrane</keyword>
<organism evidence="3 4">
    <name type="scientific">Sphingomonas vulcanisoli</name>
    <dbReference type="NCBI Taxonomy" id="1658060"/>
    <lineage>
        <taxon>Bacteria</taxon>
        <taxon>Pseudomonadati</taxon>
        <taxon>Pseudomonadota</taxon>
        <taxon>Alphaproteobacteria</taxon>
        <taxon>Sphingomonadales</taxon>
        <taxon>Sphingomonadaceae</taxon>
        <taxon>Sphingomonas</taxon>
    </lineage>
</organism>
<keyword evidence="1" id="KW-1133">Transmembrane helix</keyword>
<feature type="transmembrane region" description="Helical" evidence="1">
    <location>
        <begin position="87"/>
        <end position="106"/>
    </location>
</feature>
<evidence type="ECO:0000313" key="4">
    <source>
        <dbReference type="Proteomes" id="UP000727456"/>
    </source>
</evidence>
<feature type="transmembrane region" description="Helical" evidence="1">
    <location>
        <begin position="317"/>
        <end position="339"/>
    </location>
</feature>
<name>A0ABX0TXI5_9SPHN</name>